<evidence type="ECO:0000313" key="2">
    <source>
        <dbReference type="EMBL" id="EQD66850.1"/>
    </source>
</evidence>
<dbReference type="EC" id="4.3.3.7" evidence="2"/>
<reference evidence="2" key="2">
    <citation type="journal article" date="2014" name="ISME J.">
        <title>Microbial stratification in low pH oxic and suboxic macroscopic growths along an acid mine drainage.</title>
        <authorList>
            <person name="Mendez-Garcia C."/>
            <person name="Mesa V."/>
            <person name="Sprenger R.R."/>
            <person name="Richter M."/>
            <person name="Diez M.S."/>
            <person name="Solano J."/>
            <person name="Bargiela R."/>
            <person name="Golyshina O.V."/>
            <person name="Manteca A."/>
            <person name="Ramos J.L."/>
            <person name="Gallego J.R."/>
            <person name="Llorente I."/>
            <person name="Martins Dos Santos V.A."/>
            <person name="Jensen O.N."/>
            <person name="Pelaez A.I."/>
            <person name="Sanchez J."/>
            <person name="Ferrer M."/>
        </authorList>
    </citation>
    <scope>NUCLEOTIDE SEQUENCE</scope>
</reference>
<keyword evidence="1 2" id="KW-0456">Lyase</keyword>
<dbReference type="InterPro" id="IPR013785">
    <property type="entry name" value="Aldolase_TIM"/>
</dbReference>
<sequence length="166" mass="17533">MPPPFSILSGDDGSTLARMQDAAVRADGVVSVASNLVPDAVRAMVDAARDGAWARARSLDAQLRPLFDSLTIRVEEETPLGPVTVTSRNPVPIKSALALVGMPGGACRPPLGRLSPRGLERLTGSLAQMHREAPSVLDPVASTFGVDLAHRLSDPAFRVGLAYDHY</sequence>
<gene>
    <name evidence="2" type="ORF">B2A_00969</name>
</gene>
<evidence type="ECO:0000256" key="1">
    <source>
        <dbReference type="ARBA" id="ARBA00023239"/>
    </source>
</evidence>
<dbReference type="EMBL" id="AUZZ01000733">
    <property type="protein sequence ID" value="EQD66850.1"/>
    <property type="molecule type" value="Genomic_DNA"/>
</dbReference>
<dbReference type="Pfam" id="PF00701">
    <property type="entry name" value="DHDPS"/>
    <property type="match status" value="1"/>
</dbReference>
<dbReference type="Gene3D" id="3.20.20.70">
    <property type="entry name" value="Aldolase class I"/>
    <property type="match status" value="1"/>
</dbReference>
<dbReference type="PANTHER" id="PTHR12128:SF66">
    <property type="entry name" value="4-HYDROXY-2-OXOGLUTARATE ALDOLASE, MITOCHONDRIAL"/>
    <property type="match status" value="1"/>
</dbReference>
<accession>T1CHR3</accession>
<dbReference type="GO" id="GO:0008840">
    <property type="term" value="F:4-hydroxy-tetrahydrodipicolinate synthase activity"/>
    <property type="evidence" value="ECO:0007669"/>
    <property type="project" value="UniProtKB-EC"/>
</dbReference>
<organism evidence="2">
    <name type="scientific">mine drainage metagenome</name>
    <dbReference type="NCBI Taxonomy" id="410659"/>
    <lineage>
        <taxon>unclassified sequences</taxon>
        <taxon>metagenomes</taxon>
        <taxon>ecological metagenomes</taxon>
    </lineage>
</organism>
<dbReference type="AlphaFoldDB" id="T1CHR3"/>
<dbReference type="GO" id="GO:0005829">
    <property type="term" value="C:cytosol"/>
    <property type="evidence" value="ECO:0007669"/>
    <property type="project" value="TreeGrafter"/>
</dbReference>
<dbReference type="InterPro" id="IPR002220">
    <property type="entry name" value="DapA-like"/>
</dbReference>
<dbReference type="PANTHER" id="PTHR12128">
    <property type="entry name" value="DIHYDRODIPICOLINATE SYNTHASE"/>
    <property type="match status" value="1"/>
</dbReference>
<reference evidence="2" key="1">
    <citation type="submission" date="2013-08" db="EMBL/GenBank/DDBJ databases">
        <authorList>
            <person name="Mendez C."/>
            <person name="Richter M."/>
            <person name="Ferrer M."/>
            <person name="Sanchez J."/>
        </authorList>
    </citation>
    <scope>NUCLEOTIDE SEQUENCE</scope>
</reference>
<proteinExistence type="predicted"/>
<dbReference type="SUPFAM" id="SSF51569">
    <property type="entry name" value="Aldolase"/>
    <property type="match status" value="1"/>
</dbReference>
<name>T1CHR3_9ZZZZ</name>
<protein>
    <submittedName>
        <fullName evidence="2">Dihydrodipicolinate synthase</fullName>
        <ecNumber evidence="2">4.3.3.7</ecNumber>
    </submittedName>
</protein>
<comment type="caution">
    <text evidence="2">The sequence shown here is derived from an EMBL/GenBank/DDBJ whole genome shotgun (WGS) entry which is preliminary data.</text>
</comment>